<accession>A0A481SHZ1</accession>
<name>A0A481SHZ1_9BASI</name>
<feature type="compositionally biased region" description="Low complexity" evidence="1">
    <location>
        <begin position="39"/>
        <end position="48"/>
    </location>
</feature>
<feature type="region of interest" description="Disordered" evidence="1">
    <location>
        <begin position="14"/>
        <end position="48"/>
    </location>
</feature>
<dbReference type="AlphaFoldDB" id="A0A481SHZ1"/>
<organism evidence="2">
    <name type="scientific">Ustilago esculenta</name>
    <dbReference type="NCBI Taxonomy" id="185366"/>
    <lineage>
        <taxon>Eukaryota</taxon>
        <taxon>Fungi</taxon>
        <taxon>Dikarya</taxon>
        <taxon>Basidiomycota</taxon>
        <taxon>Ustilaginomycotina</taxon>
        <taxon>Ustilaginomycetes</taxon>
        <taxon>Ustilaginales</taxon>
        <taxon>Ustilaginaceae</taxon>
        <taxon>Ustilago</taxon>
    </lineage>
</organism>
<protein>
    <submittedName>
        <fullName evidence="2">Uncharacterized protein</fullName>
    </submittedName>
</protein>
<proteinExistence type="predicted"/>
<gene>
    <name evidence="2" type="ORF">UE_1400</name>
</gene>
<evidence type="ECO:0000313" key="2">
    <source>
        <dbReference type="EMBL" id="QBH67466.1"/>
    </source>
</evidence>
<dbReference type="EMBL" id="MK125512">
    <property type="protein sequence ID" value="QBH67466.1"/>
    <property type="molecule type" value="Genomic_DNA"/>
</dbReference>
<evidence type="ECO:0000256" key="1">
    <source>
        <dbReference type="SAM" id="MobiDB-lite"/>
    </source>
</evidence>
<reference evidence="2" key="2">
    <citation type="journal article" date="2019" name="Fungal Genet. Biol.">
        <title>The smut fungus Ustilago esculenta has a bipolar mating system with three idiomorphs larger than 500?kb.</title>
        <authorList>
            <person name="Liang S.W."/>
            <person name="Huang Y.H."/>
            <person name="Chiu J.Y."/>
            <person name="Tseng H.W."/>
            <person name="Haung J.H."/>
            <person name="Shen W.C."/>
        </authorList>
    </citation>
    <scope>NUCLEOTIDE SEQUENCE</scope>
    <source>
        <strain evidence="2">12JK1RB1-A1</strain>
    </source>
</reference>
<reference evidence="2" key="1">
    <citation type="submission" date="2018-11" db="EMBL/GenBank/DDBJ databases">
        <authorList>
            <person name="Shen W.-C."/>
            <person name="Liang S.-W."/>
            <person name="Huang Y.-H."/>
            <person name="Chiu J.-Y."/>
        </authorList>
    </citation>
    <scope>NUCLEOTIDE SEQUENCE</scope>
    <source>
        <strain evidence="2">12JK1RB1-A1</strain>
    </source>
</reference>
<sequence>MSSEQNSLLLGREAQTHCIKSNAEGHQPPADWGRNRRGSFSPSSTFPSSSVFHTVDITSRLKAHGSSEIHPSASPLRYLQISLPRKSRGRSKSPQLALGFSFACVLQLDFQIATHNAGWSSQK</sequence>